<keyword evidence="2" id="KW-1185">Reference proteome</keyword>
<dbReference type="EMBL" id="JACMSF010000024">
    <property type="protein sequence ID" value="MBC2904283.1"/>
    <property type="molecule type" value="Genomic_DNA"/>
</dbReference>
<dbReference type="RefSeq" id="WP_186284157.1">
    <property type="nucleotide sequence ID" value="NZ_JACMSF010000024.1"/>
</dbReference>
<proteinExistence type="predicted"/>
<evidence type="ECO:0000313" key="1">
    <source>
        <dbReference type="EMBL" id="MBC2904283.1"/>
    </source>
</evidence>
<name>A0A7X1MB13_9ACTN</name>
<protein>
    <submittedName>
        <fullName evidence="1">Uncharacterized protein</fullName>
    </submittedName>
</protein>
<evidence type="ECO:0000313" key="2">
    <source>
        <dbReference type="Proteomes" id="UP000584670"/>
    </source>
</evidence>
<organism evidence="1 2">
    <name type="scientific">Streptomyces cupreus</name>
    <dbReference type="NCBI Taxonomy" id="2759956"/>
    <lineage>
        <taxon>Bacteria</taxon>
        <taxon>Bacillati</taxon>
        <taxon>Actinomycetota</taxon>
        <taxon>Actinomycetes</taxon>
        <taxon>Kitasatosporales</taxon>
        <taxon>Streptomycetaceae</taxon>
        <taxon>Streptomyces</taxon>
    </lineage>
</organism>
<comment type="caution">
    <text evidence="1">The sequence shown here is derived from an EMBL/GenBank/DDBJ whole genome shotgun (WGS) entry which is preliminary data.</text>
</comment>
<gene>
    <name evidence="1" type="ORF">H4N64_22155</name>
</gene>
<dbReference type="Proteomes" id="UP000584670">
    <property type="component" value="Unassembled WGS sequence"/>
</dbReference>
<reference evidence="1 2" key="1">
    <citation type="submission" date="2020-08" db="EMBL/GenBank/DDBJ databases">
        <title>Streptomyces sp. PSKA01 genome sequencing and assembly.</title>
        <authorList>
            <person name="Mandal S."/>
            <person name="Maiti P.K."/>
            <person name="Das P."/>
        </authorList>
    </citation>
    <scope>NUCLEOTIDE SEQUENCE [LARGE SCALE GENOMIC DNA]</scope>
    <source>
        <strain evidence="1 2">PSKA01</strain>
    </source>
</reference>
<accession>A0A7X1MB13</accession>
<sequence length="131" mass="13941">MAWWAHMEPMLTTAPFAPQSIMLAATVWVRKKEAVDGLVAVVVLGGVLQEGLRGEDTGHVDQEGGVGVLLGEMDGQTVHGRGIGQVRSALIAAVLQPPHFLPLARLWLAPRGAVSLRVDADIFEAIEDASK</sequence>
<dbReference type="AlphaFoldDB" id="A0A7X1MB13"/>